<name>K7YG34_9PROT</name>
<proteinExistence type="predicted"/>
<accession>K7YG34</accession>
<dbReference type="EMBL" id="CP003539">
    <property type="protein sequence ID" value="AFX98565.1"/>
    <property type="molecule type" value="Genomic_DNA"/>
</dbReference>
<evidence type="ECO:0000313" key="2">
    <source>
        <dbReference type="Proteomes" id="UP000010077"/>
    </source>
</evidence>
<gene>
    <name evidence="1" type="ORF">A1OE_370</name>
</gene>
<evidence type="ECO:0000313" key="1">
    <source>
        <dbReference type="EMBL" id="AFX98565.1"/>
    </source>
</evidence>
<dbReference type="KEGG" id="thal:A1OE_370"/>
<reference evidence="1 2" key="1">
    <citation type="journal article" date="2012" name="Proc. Natl. Acad. Sci. U.S.A.">
        <title>Genome streamlining and chemical defense in a coral reef symbiosis.</title>
        <authorList>
            <person name="Kwan J.C."/>
            <person name="Donia M.S."/>
            <person name="Han A.W."/>
            <person name="Hirose E."/>
            <person name="Haygood M.G."/>
            <person name="Schmidt E.W."/>
        </authorList>
    </citation>
    <scope>NUCLEOTIDE SEQUENCE [LARGE SCALE GENOMIC DNA]</scope>
    <source>
        <strain evidence="1 2">L2</strain>
    </source>
</reference>
<protein>
    <submittedName>
        <fullName evidence="1">Uncharacterized protein</fullName>
    </submittedName>
</protein>
<dbReference type="HOGENOM" id="CLU_3267241_0_0_5"/>
<keyword evidence="2" id="KW-1185">Reference proteome</keyword>
<dbReference type="STRING" id="1193729.A1OE_370"/>
<dbReference type="Proteomes" id="UP000010077">
    <property type="component" value="Chromosome"/>
</dbReference>
<dbReference type="AlphaFoldDB" id="K7YG34"/>
<sequence>MSGKYPNFNNHLQDNRASKKMCPIVSTLLDNKSKVYDENQG</sequence>
<organism evidence="1 2">
    <name type="scientific">Candidatus Endolissoclinum faulkneri L2</name>
    <dbReference type="NCBI Taxonomy" id="1193729"/>
    <lineage>
        <taxon>Bacteria</taxon>
        <taxon>Pseudomonadati</taxon>
        <taxon>Pseudomonadota</taxon>
        <taxon>Alphaproteobacteria</taxon>
        <taxon>Rhodospirillales</taxon>
        <taxon>Rhodospirillaceae</taxon>
        <taxon>Candidatus Endolissoclinum</taxon>
    </lineage>
</organism>